<evidence type="ECO:0000256" key="3">
    <source>
        <dbReference type="ARBA" id="ARBA00022475"/>
    </source>
</evidence>
<comment type="function">
    <text evidence="8">Conversion of 1,4-dihydroxy-2-naphthoate (DHNA) to demethylmenaquinone (DMK).</text>
</comment>
<dbReference type="EC" id="2.5.1.74" evidence="8 9"/>
<dbReference type="PIRSF" id="PIRSF005355">
    <property type="entry name" value="UBIAD1"/>
    <property type="match status" value="1"/>
</dbReference>
<keyword evidence="11" id="KW-1185">Reference proteome</keyword>
<keyword evidence="4 8" id="KW-0808">Transferase</keyword>
<name>A0A7G1HVQ2_9BACT</name>
<dbReference type="InterPro" id="IPR000537">
    <property type="entry name" value="UbiA_prenyltransferase"/>
</dbReference>
<dbReference type="KEGG" id="copr:Cop2CBH44_14660"/>
<feature type="transmembrane region" description="Helical" evidence="8">
    <location>
        <begin position="143"/>
        <end position="163"/>
    </location>
</feature>
<dbReference type="GO" id="GO:0046428">
    <property type="term" value="F:1,4-dihydroxy-2-naphthoate polyprenyltransferase activity"/>
    <property type="evidence" value="ECO:0007669"/>
    <property type="project" value="UniProtKB-UniRule"/>
</dbReference>
<proteinExistence type="inferred from homology"/>
<dbReference type="NCBIfam" id="NF004751">
    <property type="entry name" value="PRK06080.1-3"/>
    <property type="match status" value="1"/>
</dbReference>
<feature type="transmembrane region" description="Helical" evidence="8">
    <location>
        <begin position="169"/>
        <end position="190"/>
    </location>
</feature>
<keyword evidence="2 8" id="KW-0474">Menaquinone biosynthesis</keyword>
<evidence type="ECO:0000256" key="5">
    <source>
        <dbReference type="ARBA" id="ARBA00022692"/>
    </source>
</evidence>
<dbReference type="AlphaFoldDB" id="A0A7G1HVQ2"/>
<evidence type="ECO:0000256" key="4">
    <source>
        <dbReference type="ARBA" id="ARBA00022679"/>
    </source>
</evidence>
<dbReference type="GO" id="GO:0042371">
    <property type="term" value="P:vitamin K biosynthetic process"/>
    <property type="evidence" value="ECO:0007669"/>
    <property type="project" value="TreeGrafter"/>
</dbReference>
<comment type="similarity">
    <text evidence="8">Belongs to the MenA family. Type 1 subfamily.</text>
</comment>
<evidence type="ECO:0000256" key="9">
    <source>
        <dbReference type="NCBIfam" id="TIGR00751"/>
    </source>
</evidence>
<keyword evidence="7 8" id="KW-0472">Membrane</keyword>
<dbReference type="NCBIfam" id="TIGR00751">
    <property type="entry name" value="menA"/>
    <property type="match status" value="1"/>
</dbReference>
<sequence length="288" mass="31793">MLRDWVDAARPRTLPASASPVIAATAYAWHYGVMNVVAAVICLLFALLAQIASNFANDYYDYKKGSDRADRVGPRRAVASGDISPKSMLMATLLTLIISCGLGLALLIWGGWWLILAGMIIVVFAIAYSAGPYPLSYKGLGDVAVFIFFGLVAVNLTYYVQALHFCIEVFWGSVAIGLLSVNILMVNNYRDVEADRLSGKKTVVVRFGHTFARYAYLFNGVVALLCTVNIWFSYNFWSIGAAILFFCVHIITWRQMCILKGTALNPVLGKTARNLLIFTIFLSIFLIL</sequence>
<dbReference type="UniPathway" id="UPA00079">
    <property type="reaction ID" value="UER00168"/>
</dbReference>
<evidence type="ECO:0000256" key="2">
    <source>
        <dbReference type="ARBA" id="ARBA00022428"/>
    </source>
</evidence>
<dbReference type="Proteomes" id="UP000594042">
    <property type="component" value="Chromosome"/>
</dbReference>
<dbReference type="HAMAP" id="MF_01937">
    <property type="entry name" value="MenA_1"/>
    <property type="match status" value="1"/>
</dbReference>
<evidence type="ECO:0000313" key="10">
    <source>
        <dbReference type="EMBL" id="BCI63113.1"/>
    </source>
</evidence>
<evidence type="ECO:0000256" key="7">
    <source>
        <dbReference type="ARBA" id="ARBA00023136"/>
    </source>
</evidence>
<organism evidence="10 11">
    <name type="scientific">Coprobacter secundus subsp. similis</name>
    <dbReference type="NCBI Taxonomy" id="2751153"/>
    <lineage>
        <taxon>Bacteria</taxon>
        <taxon>Pseudomonadati</taxon>
        <taxon>Bacteroidota</taxon>
        <taxon>Bacteroidia</taxon>
        <taxon>Bacteroidales</taxon>
        <taxon>Barnesiellaceae</taxon>
        <taxon>Coprobacter</taxon>
    </lineage>
</organism>
<comment type="subcellular location">
    <subcellularLocation>
        <location evidence="8">Cell membrane</location>
        <topology evidence="8">Multi-pass membrane protein</topology>
    </subcellularLocation>
    <subcellularLocation>
        <location evidence="1">Membrane</location>
        <topology evidence="1">Multi-pass membrane protein</topology>
    </subcellularLocation>
</comment>
<dbReference type="Gene3D" id="1.10.357.140">
    <property type="entry name" value="UbiA prenyltransferase"/>
    <property type="match status" value="1"/>
</dbReference>
<reference evidence="11" key="1">
    <citation type="submission" date="2020-07" db="EMBL/GenBank/DDBJ databases">
        <title>Complete genome sequencing of Coprobacter sp. strain 2CBH44.</title>
        <authorList>
            <person name="Sakamoto M."/>
            <person name="Murakami T."/>
            <person name="Mori H."/>
        </authorList>
    </citation>
    <scope>NUCLEOTIDE SEQUENCE [LARGE SCALE GENOMIC DNA]</scope>
    <source>
        <strain evidence="11">2CBH44</strain>
    </source>
</reference>
<dbReference type="EMBL" id="AP023322">
    <property type="protein sequence ID" value="BCI63113.1"/>
    <property type="molecule type" value="Genomic_DNA"/>
</dbReference>
<dbReference type="CDD" id="cd13962">
    <property type="entry name" value="PT_UbiA_UBIAD1"/>
    <property type="match status" value="1"/>
</dbReference>
<accession>A0A7G1HVQ2</accession>
<dbReference type="InterPro" id="IPR004657">
    <property type="entry name" value="MenA"/>
</dbReference>
<evidence type="ECO:0000256" key="8">
    <source>
        <dbReference type="HAMAP-Rule" id="MF_01937"/>
    </source>
</evidence>
<dbReference type="InterPro" id="IPR026046">
    <property type="entry name" value="UBIAD1"/>
</dbReference>
<dbReference type="Pfam" id="PF01040">
    <property type="entry name" value="UbiA"/>
    <property type="match status" value="1"/>
</dbReference>
<comment type="catalytic activity">
    <reaction evidence="8">
        <text>an all-trans-polyprenyl diphosphate + 1,4-dihydroxy-2-naphthoate + H(+) = a 2-demethylmenaquinol + CO2 + diphosphate</text>
        <dbReference type="Rhea" id="RHEA:26478"/>
        <dbReference type="Rhea" id="RHEA-COMP:9563"/>
        <dbReference type="Rhea" id="RHEA-COMP:9564"/>
        <dbReference type="ChEBI" id="CHEBI:11173"/>
        <dbReference type="ChEBI" id="CHEBI:15378"/>
        <dbReference type="ChEBI" id="CHEBI:16526"/>
        <dbReference type="ChEBI" id="CHEBI:33019"/>
        <dbReference type="ChEBI" id="CHEBI:55437"/>
        <dbReference type="ChEBI" id="CHEBI:58914"/>
        <dbReference type="EC" id="2.5.1.74"/>
    </reaction>
</comment>
<feature type="transmembrane region" description="Helical" evidence="8">
    <location>
        <begin position="271"/>
        <end position="287"/>
    </location>
</feature>
<protein>
    <recommendedName>
        <fullName evidence="8 9">1,4-dihydroxy-2-naphthoate octaprenyltransferase</fullName>
        <shortName evidence="8">DHNA-octaprenyltransferase</shortName>
        <ecNumber evidence="8 9">2.5.1.74</ecNumber>
    </recommendedName>
</protein>
<dbReference type="RefSeq" id="WP_200755810.1">
    <property type="nucleotide sequence ID" value="NZ_AP023322.1"/>
</dbReference>
<comment type="pathway">
    <text evidence="8">Quinol/quinone metabolism; menaquinone biosynthesis; menaquinol from 1,4-dihydroxy-2-naphthoate: step 1/2.</text>
</comment>
<dbReference type="PANTHER" id="PTHR13929:SF0">
    <property type="entry name" value="UBIA PRENYLTRANSFERASE DOMAIN-CONTAINING PROTEIN 1"/>
    <property type="match status" value="1"/>
</dbReference>
<evidence type="ECO:0000256" key="6">
    <source>
        <dbReference type="ARBA" id="ARBA00022989"/>
    </source>
</evidence>
<evidence type="ECO:0000313" key="11">
    <source>
        <dbReference type="Proteomes" id="UP000594042"/>
    </source>
</evidence>
<keyword evidence="5 8" id="KW-0812">Transmembrane</keyword>
<evidence type="ECO:0000256" key="1">
    <source>
        <dbReference type="ARBA" id="ARBA00004141"/>
    </source>
</evidence>
<dbReference type="GO" id="GO:0005886">
    <property type="term" value="C:plasma membrane"/>
    <property type="evidence" value="ECO:0007669"/>
    <property type="project" value="UniProtKB-SubCell"/>
</dbReference>
<feature type="transmembrane region" description="Helical" evidence="8">
    <location>
        <begin position="211"/>
        <end position="232"/>
    </location>
</feature>
<dbReference type="PANTHER" id="PTHR13929">
    <property type="entry name" value="1,4-DIHYDROXY-2-NAPHTHOATE OCTAPRENYLTRANSFERASE"/>
    <property type="match status" value="1"/>
</dbReference>
<feature type="transmembrane region" description="Helical" evidence="8">
    <location>
        <begin position="238"/>
        <end position="259"/>
    </location>
</feature>
<feature type="transmembrane region" description="Helical" evidence="8">
    <location>
        <begin position="36"/>
        <end position="56"/>
    </location>
</feature>
<feature type="transmembrane region" description="Helical" evidence="8">
    <location>
        <begin position="88"/>
        <end position="106"/>
    </location>
</feature>
<gene>
    <name evidence="8 10" type="primary">menA</name>
    <name evidence="10" type="ORF">Cop2CBH44_14660</name>
</gene>
<dbReference type="InterPro" id="IPR044878">
    <property type="entry name" value="UbiA_sf"/>
</dbReference>
<feature type="transmembrane region" description="Helical" evidence="8">
    <location>
        <begin position="112"/>
        <end position="131"/>
    </location>
</feature>
<keyword evidence="6 8" id="KW-1133">Transmembrane helix</keyword>
<dbReference type="GO" id="GO:0009234">
    <property type="term" value="P:menaquinone biosynthetic process"/>
    <property type="evidence" value="ECO:0007669"/>
    <property type="project" value="UniProtKB-UniRule"/>
</dbReference>
<keyword evidence="3 8" id="KW-1003">Cell membrane</keyword>